<dbReference type="InterPro" id="IPR058541">
    <property type="entry name" value="Ig_TPPC8_1st"/>
</dbReference>
<dbReference type="PANTHER" id="PTHR12975:SF6">
    <property type="entry name" value="TRAFFICKING PROTEIN PARTICLE COMPLEX SUBUNIT 8"/>
    <property type="match status" value="1"/>
</dbReference>
<sequence length="1295" mass="144748">MSPVLPLSLSPHVCLLPSPDLVRLLQDASLPPLHEILQSFSPLPQVNTRTTSLTTVLHPSFALRFSDLADIERICLEDDEKRAARTIDWIGERITKQCDLWLKEVDDHPDRYAARTPWWDELARCAEGDHLPSKHDGWNHPLSIILAVSTTAPNPLQAITALHSRVLEFPSWVDSTYFLYTLIVHPRESPLSDEEAGALFNAVKKQYGLHAFMLSLSLPLPPPPLSQFLPSRLNGPTSRPSSPVSLVVSPNFLRLSEPDIQQMARFTREFVVMSLVPWMEKCVLEWNETFSSSRRLPSRLFSSTRKFFGSTTPTTQNPTHTSSSSVSSLPSRSHTHNPSQLASGSSTLTAPPSQLRRLAEFATILGDYKLAIPVWESLRKENKGGSDILPLLLSPSPAVVAHASHALSAVYPLGSDVSPQAQVQALKCAVRWEAGISTGDFLADPLEGERWLVWAAGNAEEPPAALLLAQAAYLSVQKNSKRRAALWYLFAANRLEKCGIKPLTMFFLRKAHELFSNPPTKSLSPSFWISEGQPSSNHIGFDAVLSGIEHPLGRLLYTTGDIKGAVKFFLGQLRWSSASLLLAEIDLANGDEWKSTNSDKVLLEDFRVAFSHLKSISSHIDSHDLELPITFVSPALSRARLARDSISGDQVEWEKREEIWSTFWRTRGKETLEKSGRAAVGESFWVDIALHNPLDTEVTLTNLTLVVEARDKDTSWINKYVTVECVEEVVVRAKENRTLSIAVKVSQATSLTISYITYNFLGLFPARESLARRGRRLQDTPQQRQNVVYAPDILIRTDVEEASQELAVSFENDELLTLNEGEHRSMKLQMTNAGHKSIDEIWVVGGLEDQLWLESSESEPRGSTETLHINNKLSEWTPHVVPMNKELHSGDTAAVTLTWRPGRVAFQQLCLLFVYREIGGRAFHCTRVTRTYHVIPSLELSASFSPSPSIDSAFLVNLEVSNLSSRSMRVKQVTSISPTWECHHSTPLPSTPLQPAQLTSMSFSASPLDSTACIEATTAFISRTLGAVLHDRKVEPEDPPPLDLTCRHTSVYDSCISVHDPAVSQLFLSEKSRIITNSITQSHPHIPATSNSRVFPLFNPLSVDFLLFWEIPSEQRAGFILLSGVNLGASHAALQEVIENVESAKVKRSMYAETQREKMEILRSIRDSDWNAEMNPLVVTVQEGVIEHDFSRGIYLAPVKFSLRNHSLTHPSRYVIRFGRLSIRGTLFPSQTTTVETRLRVDRPGTYALSRWRVETDVGEAGSSHDQSPWRTRHRYVQGPPSDHYPRMIVTEVLR</sequence>
<evidence type="ECO:0000259" key="2">
    <source>
        <dbReference type="Pfam" id="PF24545"/>
    </source>
</evidence>
<feature type="region of interest" description="Disordered" evidence="1">
    <location>
        <begin position="307"/>
        <end position="349"/>
    </location>
</feature>
<accession>A0AAD4C1W2</accession>
<gene>
    <name evidence="3" type="ORF">L210DRAFT_3610408</name>
</gene>
<dbReference type="EMBL" id="WHUW01000005">
    <property type="protein sequence ID" value="KAF8445809.1"/>
    <property type="molecule type" value="Genomic_DNA"/>
</dbReference>
<feature type="domain" description="TPPC8 first Ig-like" evidence="2">
    <location>
        <begin position="676"/>
        <end position="812"/>
    </location>
</feature>
<dbReference type="InterPro" id="IPR024420">
    <property type="entry name" value="TRAPP_III_complex_Trs85"/>
</dbReference>
<reference evidence="3" key="1">
    <citation type="submission" date="2019-10" db="EMBL/GenBank/DDBJ databases">
        <authorList>
            <consortium name="DOE Joint Genome Institute"/>
            <person name="Kuo A."/>
            <person name="Miyauchi S."/>
            <person name="Kiss E."/>
            <person name="Drula E."/>
            <person name="Kohler A."/>
            <person name="Sanchez-Garcia M."/>
            <person name="Andreopoulos B."/>
            <person name="Barry K.W."/>
            <person name="Bonito G."/>
            <person name="Buee M."/>
            <person name="Carver A."/>
            <person name="Chen C."/>
            <person name="Cichocki N."/>
            <person name="Clum A."/>
            <person name="Culley D."/>
            <person name="Crous P.W."/>
            <person name="Fauchery L."/>
            <person name="Girlanda M."/>
            <person name="Hayes R."/>
            <person name="Keri Z."/>
            <person name="LaButti K."/>
            <person name="Lipzen A."/>
            <person name="Lombard V."/>
            <person name="Magnuson J."/>
            <person name="Maillard F."/>
            <person name="Morin E."/>
            <person name="Murat C."/>
            <person name="Nolan M."/>
            <person name="Ohm R."/>
            <person name="Pangilinan J."/>
            <person name="Pereira M."/>
            <person name="Perotto S."/>
            <person name="Peter M."/>
            <person name="Riley R."/>
            <person name="Sitrit Y."/>
            <person name="Stielow B."/>
            <person name="Szollosi G."/>
            <person name="Zifcakova L."/>
            <person name="Stursova M."/>
            <person name="Spatafora J.W."/>
            <person name="Tedersoo L."/>
            <person name="Vaario L.-M."/>
            <person name="Yamada A."/>
            <person name="Yan M."/>
            <person name="Wang P."/>
            <person name="Xu J."/>
            <person name="Bruns T."/>
            <person name="Baldrian P."/>
            <person name="Vilgalys R."/>
            <person name="Henrissat B."/>
            <person name="Grigoriev I.V."/>
            <person name="Hibbett D."/>
            <person name="Nagy L.G."/>
            <person name="Martin F.M."/>
        </authorList>
    </citation>
    <scope>NUCLEOTIDE SEQUENCE</scope>
    <source>
        <strain evidence="3">BED1</strain>
    </source>
</reference>
<feature type="region of interest" description="Disordered" evidence="1">
    <location>
        <begin position="1258"/>
        <end position="1277"/>
    </location>
</feature>
<comment type="caution">
    <text evidence="3">The sequence shown here is derived from an EMBL/GenBank/DDBJ whole genome shotgun (WGS) entry which is preliminary data.</text>
</comment>
<protein>
    <submittedName>
        <fullName evidence="3">ER-golgi trafficking TRAPP I complex 85 kDa subunit-domain-containing protein</fullName>
    </submittedName>
</protein>
<feature type="compositionally biased region" description="Low complexity" evidence="1">
    <location>
        <begin position="307"/>
        <end position="332"/>
    </location>
</feature>
<name>A0AAD4C1W2_BOLED</name>
<dbReference type="GO" id="GO:1990072">
    <property type="term" value="C:TRAPPIII protein complex"/>
    <property type="evidence" value="ECO:0007669"/>
    <property type="project" value="TreeGrafter"/>
</dbReference>
<organism evidence="3 4">
    <name type="scientific">Boletus edulis BED1</name>
    <dbReference type="NCBI Taxonomy" id="1328754"/>
    <lineage>
        <taxon>Eukaryota</taxon>
        <taxon>Fungi</taxon>
        <taxon>Dikarya</taxon>
        <taxon>Basidiomycota</taxon>
        <taxon>Agaricomycotina</taxon>
        <taxon>Agaricomycetes</taxon>
        <taxon>Agaricomycetidae</taxon>
        <taxon>Boletales</taxon>
        <taxon>Boletineae</taxon>
        <taxon>Boletaceae</taxon>
        <taxon>Boletoideae</taxon>
        <taxon>Boletus</taxon>
    </lineage>
</organism>
<evidence type="ECO:0000313" key="4">
    <source>
        <dbReference type="Proteomes" id="UP001194468"/>
    </source>
</evidence>
<evidence type="ECO:0000313" key="3">
    <source>
        <dbReference type="EMBL" id="KAF8445809.1"/>
    </source>
</evidence>
<proteinExistence type="predicted"/>
<dbReference type="Proteomes" id="UP001194468">
    <property type="component" value="Unassembled WGS sequence"/>
</dbReference>
<feature type="compositionally biased region" description="Polar residues" evidence="1">
    <location>
        <begin position="337"/>
        <end position="349"/>
    </location>
</feature>
<dbReference type="Pfam" id="PF24545">
    <property type="entry name" value="Ig_TPPC8_1st"/>
    <property type="match status" value="1"/>
</dbReference>
<reference evidence="3" key="2">
    <citation type="journal article" date="2020" name="Nat. Commun.">
        <title>Large-scale genome sequencing of mycorrhizal fungi provides insights into the early evolution of symbiotic traits.</title>
        <authorList>
            <person name="Miyauchi S."/>
            <person name="Kiss E."/>
            <person name="Kuo A."/>
            <person name="Drula E."/>
            <person name="Kohler A."/>
            <person name="Sanchez-Garcia M."/>
            <person name="Morin E."/>
            <person name="Andreopoulos B."/>
            <person name="Barry K.W."/>
            <person name="Bonito G."/>
            <person name="Buee M."/>
            <person name="Carver A."/>
            <person name="Chen C."/>
            <person name="Cichocki N."/>
            <person name="Clum A."/>
            <person name="Culley D."/>
            <person name="Crous P.W."/>
            <person name="Fauchery L."/>
            <person name="Girlanda M."/>
            <person name="Hayes R.D."/>
            <person name="Keri Z."/>
            <person name="LaButti K."/>
            <person name="Lipzen A."/>
            <person name="Lombard V."/>
            <person name="Magnuson J."/>
            <person name="Maillard F."/>
            <person name="Murat C."/>
            <person name="Nolan M."/>
            <person name="Ohm R.A."/>
            <person name="Pangilinan J."/>
            <person name="Pereira M.F."/>
            <person name="Perotto S."/>
            <person name="Peter M."/>
            <person name="Pfister S."/>
            <person name="Riley R."/>
            <person name="Sitrit Y."/>
            <person name="Stielow J.B."/>
            <person name="Szollosi G."/>
            <person name="Zifcakova L."/>
            <person name="Stursova M."/>
            <person name="Spatafora J.W."/>
            <person name="Tedersoo L."/>
            <person name="Vaario L.M."/>
            <person name="Yamada A."/>
            <person name="Yan M."/>
            <person name="Wang P."/>
            <person name="Xu J."/>
            <person name="Bruns T."/>
            <person name="Baldrian P."/>
            <person name="Vilgalys R."/>
            <person name="Dunand C."/>
            <person name="Henrissat B."/>
            <person name="Grigoriev I.V."/>
            <person name="Hibbett D."/>
            <person name="Nagy L.G."/>
            <person name="Martin F.M."/>
        </authorList>
    </citation>
    <scope>NUCLEOTIDE SEQUENCE</scope>
    <source>
        <strain evidence="3">BED1</strain>
    </source>
</reference>
<dbReference type="Pfam" id="PF12739">
    <property type="entry name" value="TRAPPC-Trs85"/>
    <property type="match status" value="1"/>
</dbReference>
<dbReference type="PANTHER" id="PTHR12975">
    <property type="entry name" value="TRANSPORT PROTEIN TRAPP"/>
    <property type="match status" value="1"/>
</dbReference>
<keyword evidence="4" id="KW-1185">Reference proteome</keyword>
<evidence type="ECO:0000256" key="1">
    <source>
        <dbReference type="SAM" id="MobiDB-lite"/>
    </source>
</evidence>